<protein>
    <submittedName>
        <fullName evidence="10">MFS transporter</fullName>
    </submittedName>
</protein>
<dbReference type="EMBL" id="BSFQ01000025">
    <property type="protein sequence ID" value="GLL13809.1"/>
    <property type="molecule type" value="Genomic_DNA"/>
</dbReference>
<evidence type="ECO:0000259" key="9">
    <source>
        <dbReference type="PROSITE" id="PS50850"/>
    </source>
</evidence>
<reference evidence="10" key="1">
    <citation type="journal article" date="2014" name="Int. J. Syst. Evol. Microbiol.">
        <title>Complete genome sequence of Corynebacterium casei LMG S-19264T (=DSM 44701T), isolated from a smear-ripened cheese.</title>
        <authorList>
            <consortium name="US DOE Joint Genome Institute (JGI-PGF)"/>
            <person name="Walter F."/>
            <person name="Albersmeier A."/>
            <person name="Kalinowski J."/>
            <person name="Ruckert C."/>
        </authorList>
    </citation>
    <scope>NUCLEOTIDE SEQUENCE</scope>
    <source>
        <strain evidence="10">VKM Ac-1069</strain>
    </source>
</reference>
<feature type="transmembrane region" description="Helical" evidence="8">
    <location>
        <begin position="250"/>
        <end position="274"/>
    </location>
</feature>
<dbReference type="InterPro" id="IPR011701">
    <property type="entry name" value="MFS"/>
</dbReference>
<dbReference type="GO" id="GO:0005886">
    <property type="term" value="C:plasma membrane"/>
    <property type="evidence" value="ECO:0007669"/>
    <property type="project" value="UniProtKB-SubCell"/>
</dbReference>
<dbReference type="InterPro" id="IPR020846">
    <property type="entry name" value="MFS_dom"/>
</dbReference>
<feature type="transmembrane region" description="Helical" evidence="8">
    <location>
        <begin position="388"/>
        <end position="406"/>
    </location>
</feature>
<feature type="region of interest" description="Disordered" evidence="7">
    <location>
        <begin position="1"/>
        <end position="22"/>
    </location>
</feature>
<keyword evidence="2" id="KW-0813">Transport</keyword>
<name>A0A9W6LAU5_9PSEU</name>
<dbReference type="SUPFAM" id="SSF103473">
    <property type="entry name" value="MFS general substrate transporter"/>
    <property type="match status" value="1"/>
</dbReference>
<feature type="transmembrane region" description="Helical" evidence="8">
    <location>
        <begin position="412"/>
        <end position="430"/>
    </location>
</feature>
<feature type="transmembrane region" description="Helical" evidence="8">
    <location>
        <begin position="196"/>
        <end position="215"/>
    </location>
</feature>
<keyword evidence="11" id="KW-1185">Reference proteome</keyword>
<dbReference type="RefSeq" id="WP_037049866.1">
    <property type="nucleotide sequence ID" value="NZ_BAAAUZ010000051.1"/>
</dbReference>
<feature type="transmembrane region" description="Helical" evidence="8">
    <location>
        <begin position="342"/>
        <end position="367"/>
    </location>
</feature>
<evidence type="ECO:0000256" key="2">
    <source>
        <dbReference type="ARBA" id="ARBA00022448"/>
    </source>
</evidence>
<keyword evidence="6 8" id="KW-0472">Membrane</keyword>
<feature type="transmembrane region" description="Helical" evidence="8">
    <location>
        <begin position="96"/>
        <end position="118"/>
    </location>
</feature>
<accession>A0A9W6LAU5</accession>
<dbReference type="PROSITE" id="PS50850">
    <property type="entry name" value="MFS"/>
    <property type="match status" value="1"/>
</dbReference>
<evidence type="ECO:0000256" key="3">
    <source>
        <dbReference type="ARBA" id="ARBA00022475"/>
    </source>
</evidence>
<keyword evidence="5 8" id="KW-1133">Transmembrane helix</keyword>
<feature type="transmembrane region" description="Helical" evidence="8">
    <location>
        <begin position="124"/>
        <end position="149"/>
    </location>
</feature>
<dbReference type="GO" id="GO:0022857">
    <property type="term" value="F:transmembrane transporter activity"/>
    <property type="evidence" value="ECO:0007669"/>
    <property type="project" value="InterPro"/>
</dbReference>
<gene>
    <name evidence="10" type="ORF">GCM10017577_49530</name>
</gene>
<evidence type="ECO:0000256" key="7">
    <source>
        <dbReference type="SAM" id="MobiDB-lite"/>
    </source>
</evidence>
<dbReference type="Proteomes" id="UP001143463">
    <property type="component" value="Unassembled WGS sequence"/>
</dbReference>
<evidence type="ECO:0000313" key="10">
    <source>
        <dbReference type="EMBL" id="GLL13809.1"/>
    </source>
</evidence>
<dbReference type="PANTHER" id="PTHR43045">
    <property type="entry name" value="SHIKIMATE TRANSPORTER"/>
    <property type="match status" value="1"/>
</dbReference>
<evidence type="ECO:0000256" key="6">
    <source>
        <dbReference type="ARBA" id="ARBA00023136"/>
    </source>
</evidence>
<reference evidence="10" key="2">
    <citation type="submission" date="2023-01" db="EMBL/GenBank/DDBJ databases">
        <authorList>
            <person name="Sun Q."/>
            <person name="Evtushenko L."/>
        </authorList>
    </citation>
    <scope>NUCLEOTIDE SEQUENCE</scope>
    <source>
        <strain evidence="10">VKM Ac-1069</strain>
    </source>
</reference>
<dbReference type="InterPro" id="IPR005828">
    <property type="entry name" value="MFS_sugar_transport-like"/>
</dbReference>
<feature type="transmembrane region" description="Helical" evidence="8">
    <location>
        <begin position="38"/>
        <end position="56"/>
    </location>
</feature>
<dbReference type="InterPro" id="IPR036259">
    <property type="entry name" value="MFS_trans_sf"/>
</dbReference>
<sequence>MTDVQPSIAGERAGPEGSRSGRAGKAAFVGTVLEYYDFSLYGSAAATVFGTVFFAGSSPFLATLQSVATFAVAFLVRPIAGAVLGSVGDRIGRRRVLVGTMLVMGVATMGIGLVPGYATLGAAAPVLLVALRVLQGIGASAEFGGATLVAVEFAKPGRRGLLGSLPGTGAALGGVLGTLMLLAVSSLTTSEQFLDWGWRIPFLLSIVLVGYGIWLRRHLPETPEYRRAEEAGATVRSPLREILRTRRRQVLAIIAIVTAQTGFGYFYIVFVVSYAGGEQVGLSRTVTFAALLSAQLAGTVLTPVFGALSDRIGLRPVIAFGLAFSAVLAFPFFALVRGDWPPGLFIAMILANGVAATAIVAVAGTLVTELFDPGVRYSGMGLARETGNMIGAAATPLLAVQLAHLGAGTWPLSLLLVALSAIGGLGLLAVRRRARPVDV</sequence>
<keyword evidence="4 8" id="KW-0812">Transmembrane</keyword>
<keyword evidence="3" id="KW-1003">Cell membrane</keyword>
<organism evidence="10 11">
    <name type="scientific">Pseudonocardia halophobica</name>
    <dbReference type="NCBI Taxonomy" id="29401"/>
    <lineage>
        <taxon>Bacteria</taxon>
        <taxon>Bacillati</taxon>
        <taxon>Actinomycetota</taxon>
        <taxon>Actinomycetes</taxon>
        <taxon>Pseudonocardiales</taxon>
        <taxon>Pseudonocardiaceae</taxon>
        <taxon>Pseudonocardia</taxon>
    </lineage>
</organism>
<comment type="caution">
    <text evidence="10">The sequence shown here is derived from an EMBL/GenBank/DDBJ whole genome shotgun (WGS) entry which is preliminary data.</text>
</comment>
<feature type="transmembrane region" description="Helical" evidence="8">
    <location>
        <begin position="161"/>
        <end position="184"/>
    </location>
</feature>
<dbReference type="PANTHER" id="PTHR43045:SF1">
    <property type="entry name" value="SHIKIMATE TRANSPORTER"/>
    <property type="match status" value="1"/>
</dbReference>
<evidence type="ECO:0000313" key="11">
    <source>
        <dbReference type="Proteomes" id="UP001143463"/>
    </source>
</evidence>
<dbReference type="Gene3D" id="1.20.1250.20">
    <property type="entry name" value="MFS general substrate transporter like domains"/>
    <property type="match status" value="2"/>
</dbReference>
<comment type="subcellular location">
    <subcellularLocation>
        <location evidence="1">Cell membrane</location>
        <topology evidence="1">Multi-pass membrane protein</topology>
    </subcellularLocation>
</comment>
<feature type="transmembrane region" description="Helical" evidence="8">
    <location>
        <begin position="62"/>
        <end position="84"/>
    </location>
</feature>
<dbReference type="Pfam" id="PF00083">
    <property type="entry name" value="Sugar_tr"/>
    <property type="match status" value="1"/>
</dbReference>
<dbReference type="AlphaFoldDB" id="A0A9W6LAU5"/>
<evidence type="ECO:0000256" key="8">
    <source>
        <dbReference type="SAM" id="Phobius"/>
    </source>
</evidence>
<evidence type="ECO:0000256" key="5">
    <source>
        <dbReference type="ARBA" id="ARBA00022989"/>
    </source>
</evidence>
<proteinExistence type="predicted"/>
<evidence type="ECO:0000256" key="4">
    <source>
        <dbReference type="ARBA" id="ARBA00022692"/>
    </source>
</evidence>
<feature type="transmembrane region" description="Helical" evidence="8">
    <location>
        <begin position="286"/>
        <end position="305"/>
    </location>
</feature>
<dbReference type="Pfam" id="PF07690">
    <property type="entry name" value="MFS_1"/>
    <property type="match status" value="1"/>
</dbReference>
<evidence type="ECO:0000256" key="1">
    <source>
        <dbReference type="ARBA" id="ARBA00004651"/>
    </source>
</evidence>
<feature type="transmembrane region" description="Helical" evidence="8">
    <location>
        <begin position="317"/>
        <end position="336"/>
    </location>
</feature>
<feature type="domain" description="Major facilitator superfamily (MFS) profile" evidence="9">
    <location>
        <begin position="23"/>
        <end position="435"/>
    </location>
</feature>